<proteinExistence type="predicted"/>
<reference evidence="1" key="2">
    <citation type="submission" date="2017-11" db="EMBL/GenBank/DDBJ databases">
        <title>Coralsnake Venomics: Analyses of Venom Gland Transcriptomes and Proteomes of Six Brazilian Taxa.</title>
        <authorList>
            <person name="Aird S.D."/>
            <person name="Jorge da Silva N."/>
            <person name="Qiu L."/>
            <person name="Villar-Briones A."/>
            <person name="Aparecida-Saddi V."/>
            <person name="Campos-Telles M.P."/>
            <person name="Grau M."/>
            <person name="Mikheyev A.S."/>
        </authorList>
    </citation>
    <scope>NUCLEOTIDE SEQUENCE</scope>
    <source>
        <tissue evidence="1">Venom_gland</tissue>
    </source>
</reference>
<dbReference type="EMBL" id="IACK01140837">
    <property type="protein sequence ID" value="LAA89015.1"/>
    <property type="molecule type" value="Transcribed_RNA"/>
</dbReference>
<name>A0A2D4IXQ9_MICLE</name>
<sequence length="101" mass="11676">MMAHFRDLEIRILIGVSNTFFPYQSKVRERKFNMVDALKMKRQERKRVCVCVLVFYKKSTQLWQVVYGWGFLCCQTYCMRDGAAVPGTPAPVLPATIGQHA</sequence>
<protein>
    <submittedName>
        <fullName evidence="1">Uncharacterized protein</fullName>
    </submittedName>
</protein>
<accession>A0A2D4IXQ9</accession>
<evidence type="ECO:0000313" key="1">
    <source>
        <dbReference type="EMBL" id="LAA89015.1"/>
    </source>
</evidence>
<reference evidence="1" key="1">
    <citation type="submission" date="2017-07" db="EMBL/GenBank/DDBJ databases">
        <authorList>
            <person name="Mikheyev A."/>
            <person name="Grau M."/>
        </authorList>
    </citation>
    <scope>NUCLEOTIDE SEQUENCE</scope>
    <source>
        <tissue evidence="1">Venom_gland</tissue>
    </source>
</reference>
<dbReference type="AlphaFoldDB" id="A0A2D4IXQ9"/>
<organism evidence="1">
    <name type="scientific">Micrurus lemniscatus lemniscatus</name>
    <dbReference type="NCBI Taxonomy" id="129467"/>
    <lineage>
        <taxon>Eukaryota</taxon>
        <taxon>Metazoa</taxon>
        <taxon>Chordata</taxon>
        <taxon>Craniata</taxon>
        <taxon>Vertebrata</taxon>
        <taxon>Euteleostomi</taxon>
        <taxon>Lepidosauria</taxon>
        <taxon>Squamata</taxon>
        <taxon>Bifurcata</taxon>
        <taxon>Unidentata</taxon>
        <taxon>Episquamata</taxon>
        <taxon>Toxicofera</taxon>
        <taxon>Serpentes</taxon>
        <taxon>Colubroidea</taxon>
        <taxon>Elapidae</taxon>
        <taxon>Elapinae</taxon>
        <taxon>Micrurus</taxon>
    </lineage>
</organism>